<sequence>MVAMMTALSTASLVSIDAIALAPALLPAIGGVLVLLGDALLPGRRDWQVGLGLTVLVVGVVGALISAVQAADDAVRTLCLPAPEGACLWTGSPMTGTLQVGILAATAAALALLHDRDGGPRDTTVTTALLLAAATGGAGVAASRDLGTWLVTLELATIPLVALVALRGTRSAAHGALTLLVTSVTSFALLVLGVALWMTATGDAAFGTDTVALAWADLNRRGVLVLAAVVLLAGLGFKLSLVPFHAWTPQAYSTADLGTATALAAASKISAAAALLVVVQAFVGVPGDLRQVSIVLGTLAAASMLLGNVMALRQDDVTRLLAWSTVAQAGWVVLPLAALTTAGMNAAAVYVLTYAVATVVAFAAVAAVGAGPLSRMRGLLRRDRMTGGALAFALLVLAGLPPGVIGLVAKVVALRPAVEQGLWPLVFVAVVAVVLGIAVYLRWFAVLIGDAGARGDADEGSEPGAATHEVSTPASGGGARVVLVAGTVLLVLLSALPGLLLGLVS</sequence>
<gene>
    <name evidence="8" type="ORF">GCM10023153_31520</name>
</gene>
<keyword evidence="4 6" id="KW-0472">Membrane</keyword>
<feature type="transmembrane region" description="Helical" evidence="6">
    <location>
        <begin position="421"/>
        <end position="441"/>
    </location>
</feature>
<evidence type="ECO:0000259" key="7">
    <source>
        <dbReference type="Pfam" id="PF00361"/>
    </source>
</evidence>
<feature type="transmembrane region" description="Helical" evidence="6">
    <location>
        <begin position="481"/>
        <end position="504"/>
    </location>
</feature>
<evidence type="ECO:0000256" key="5">
    <source>
        <dbReference type="RuleBase" id="RU000320"/>
    </source>
</evidence>
<evidence type="ECO:0000313" key="9">
    <source>
        <dbReference type="Proteomes" id="UP001500390"/>
    </source>
</evidence>
<comment type="caution">
    <text evidence="8">The sequence shown here is derived from an EMBL/GenBank/DDBJ whole genome shotgun (WGS) entry which is preliminary data.</text>
</comment>
<evidence type="ECO:0000256" key="6">
    <source>
        <dbReference type="SAM" id="Phobius"/>
    </source>
</evidence>
<comment type="subcellular location">
    <subcellularLocation>
        <location evidence="1">Endomembrane system</location>
        <topology evidence="1">Multi-pass membrane protein</topology>
    </subcellularLocation>
    <subcellularLocation>
        <location evidence="5">Membrane</location>
        <topology evidence="5">Multi-pass membrane protein</topology>
    </subcellularLocation>
</comment>
<dbReference type="PANTHER" id="PTHR22773">
    <property type="entry name" value="NADH DEHYDROGENASE"/>
    <property type="match status" value="1"/>
</dbReference>
<feature type="transmembrane region" description="Helical" evidence="6">
    <location>
        <begin position="12"/>
        <end position="37"/>
    </location>
</feature>
<feature type="transmembrane region" description="Helical" evidence="6">
    <location>
        <begin position="389"/>
        <end position="409"/>
    </location>
</feature>
<feature type="transmembrane region" description="Helical" evidence="6">
    <location>
        <begin position="148"/>
        <end position="166"/>
    </location>
</feature>
<feature type="transmembrane region" description="Helical" evidence="6">
    <location>
        <begin position="125"/>
        <end position="142"/>
    </location>
</feature>
<feature type="transmembrane region" description="Helical" evidence="6">
    <location>
        <begin position="320"/>
        <end position="341"/>
    </location>
</feature>
<protein>
    <submittedName>
        <fullName evidence="8">NADH-quinone oxidoreductase subunit N</fullName>
    </submittedName>
</protein>
<organism evidence="8 9">
    <name type="scientific">Ornithinibacter aureus</name>
    <dbReference type="NCBI Taxonomy" id="622664"/>
    <lineage>
        <taxon>Bacteria</taxon>
        <taxon>Bacillati</taxon>
        <taxon>Actinomycetota</taxon>
        <taxon>Actinomycetes</taxon>
        <taxon>Micrococcales</taxon>
        <taxon>Intrasporangiaceae</taxon>
        <taxon>Ornithinibacter</taxon>
    </lineage>
</organism>
<feature type="transmembrane region" description="Helical" evidence="6">
    <location>
        <begin position="262"/>
        <end position="283"/>
    </location>
</feature>
<name>A0ABP8K8M7_9MICO</name>
<feature type="transmembrane region" description="Helical" evidence="6">
    <location>
        <begin position="178"/>
        <end position="200"/>
    </location>
</feature>
<feature type="domain" description="NADH:quinone oxidoreductase/Mrp antiporter transmembrane" evidence="7">
    <location>
        <begin position="143"/>
        <end position="435"/>
    </location>
</feature>
<dbReference type="EMBL" id="BAABFX010000047">
    <property type="protein sequence ID" value="GAA4402419.1"/>
    <property type="molecule type" value="Genomic_DNA"/>
</dbReference>
<feature type="transmembrane region" description="Helical" evidence="6">
    <location>
        <begin position="289"/>
        <end position="308"/>
    </location>
</feature>
<feature type="transmembrane region" description="Helical" evidence="6">
    <location>
        <begin position="220"/>
        <end position="241"/>
    </location>
</feature>
<feature type="transmembrane region" description="Helical" evidence="6">
    <location>
        <begin position="91"/>
        <end position="113"/>
    </location>
</feature>
<proteinExistence type="predicted"/>
<evidence type="ECO:0000313" key="8">
    <source>
        <dbReference type="EMBL" id="GAA4402419.1"/>
    </source>
</evidence>
<evidence type="ECO:0000256" key="2">
    <source>
        <dbReference type="ARBA" id="ARBA00022692"/>
    </source>
</evidence>
<accession>A0ABP8K8M7</accession>
<keyword evidence="9" id="KW-1185">Reference proteome</keyword>
<evidence type="ECO:0000256" key="1">
    <source>
        <dbReference type="ARBA" id="ARBA00004127"/>
    </source>
</evidence>
<dbReference type="InterPro" id="IPR001750">
    <property type="entry name" value="ND/Mrp_TM"/>
</dbReference>
<dbReference type="Proteomes" id="UP001500390">
    <property type="component" value="Unassembled WGS sequence"/>
</dbReference>
<evidence type="ECO:0000256" key="4">
    <source>
        <dbReference type="ARBA" id="ARBA00023136"/>
    </source>
</evidence>
<dbReference type="Pfam" id="PF00361">
    <property type="entry name" value="Proton_antipo_M"/>
    <property type="match status" value="1"/>
</dbReference>
<reference evidence="9" key="1">
    <citation type="journal article" date="2019" name="Int. J. Syst. Evol. Microbiol.">
        <title>The Global Catalogue of Microorganisms (GCM) 10K type strain sequencing project: providing services to taxonomists for standard genome sequencing and annotation.</title>
        <authorList>
            <consortium name="The Broad Institute Genomics Platform"/>
            <consortium name="The Broad Institute Genome Sequencing Center for Infectious Disease"/>
            <person name="Wu L."/>
            <person name="Ma J."/>
        </authorList>
    </citation>
    <scope>NUCLEOTIDE SEQUENCE [LARGE SCALE GENOMIC DNA]</scope>
    <source>
        <strain evidence="9">JCM 17738</strain>
    </source>
</reference>
<feature type="transmembrane region" description="Helical" evidence="6">
    <location>
        <begin position="347"/>
        <end position="368"/>
    </location>
</feature>
<keyword evidence="3 6" id="KW-1133">Transmembrane helix</keyword>
<feature type="transmembrane region" description="Helical" evidence="6">
    <location>
        <begin position="49"/>
        <end position="71"/>
    </location>
</feature>
<keyword evidence="2 5" id="KW-0812">Transmembrane</keyword>
<evidence type="ECO:0000256" key="3">
    <source>
        <dbReference type="ARBA" id="ARBA00022989"/>
    </source>
</evidence>